<gene>
    <name evidence="2" type="ORF">A6A40_17580</name>
</gene>
<dbReference type="OrthoDB" id="9812221at2"/>
<organism evidence="2 3">
    <name type="scientific">Azospirillum humicireducens</name>
    <dbReference type="NCBI Taxonomy" id="1226968"/>
    <lineage>
        <taxon>Bacteria</taxon>
        <taxon>Pseudomonadati</taxon>
        <taxon>Pseudomonadota</taxon>
        <taxon>Alphaproteobacteria</taxon>
        <taxon>Rhodospirillales</taxon>
        <taxon>Azospirillaceae</taxon>
        <taxon>Azospirillum</taxon>
    </lineage>
</organism>
<proteinExistence type="predicted"/>
<evidence type="ECO:0000313" key="2">
    <source>
        <dbReference type="EMBL" id="AWB06862.1"/>
    </source>
</evidence>
<evidence type="ECO:0000256" key="1">
    <source>
        <dbReference type="SAM" id="MobiDB-lite"/>
    </source>
</evidence>
<dbReference type="Proteomes" id="UP000077405">
    <property type="component" value="Plasmid pYZ1"/>
</dbReference>
<accession>A0A2R4VR20</accession>
<sequence>MTDAATPIRETGLQPPPPPPPPAAPSPVAWSPWVVRLVMLSTAFLVPQFLITVHNYRALEVGDTLLLIALLRPTPKQ</sequence>
<keyword evidence="3" id="KW-1185">Reference proteome</keyword>
<protein>
    <submittedName>
        <fullName evidence="2">Uncharacterized protein</fullName>
    </submittedName>
</protein>
<dbReference type="RefSeq" id="WP_108547166.1">
    <property type="nucleotide sequence ID" value="NZ_CP028902.1"/>
</dbReference>
<keyword evidence="2" id="KW-0614">Plasmid</keyword>
<dbReference type="EMBL" id="CP028902">
    <property type="protein sequence ID" value="AWB06862.1"/>
    <property type="molecule type" value="Genomic_DNA"/>
</dbReference>
<geneLocation type="plasmid" evidence="2 3">
    <name>pYZ1</name>
</geneLocation>
<dbReference type="AlphaFoldDB" id="A0A2R4VR20"/>
<feature type="compositionally biased region" description="Pro residues" evidence="1">
    <location>
        <begin position="14"/>
        <end position="25"/>
    </location>
</feature>
<dbReference type="KEGG" id="ahu:A6A40_17580"/>
<evidence type="ECO:0000313" key="3">
    <source>
        <dbReference type="Proteomes" id="UP000077405"/>
    </source>
</evidence>
<name>A0A2R4VR20_9PROT</name>
<feature type="region of interest" description="Disordered" evidence="1">
    <location>
        <begin position="1"/>
        <end position="25"/>
    </location>
</feature>
<reference evidence="2 3" key="1">
    <citation type="submission" date="2018-04" db="EMBL/GenBank/DDBJ databases">
        <title>Complete genome sequence of the nitrogen-fixing bacterium Azospirillum humicireducens type strain SgZ-5.</title>
        <authorList>
            <person name="Yu Z."/>
        </authorList>
    </citation>
    <scope>NUCLEOTIDE SEQUENCE [LARGE SCALE GENOMIC DNA]</scope>
    <source>
        <strain evidence="2 3">SgZ-5</strain>
        <plasmid evidence="2 3">pYZ1</plasmid>
    </source>
</reference>